<evidence type="ECO:0000256" key="13">
    <source>
        <dbReference type="ARBA" id="ARBA00022946"/>
    </source>
</evidence>
<accession>A0A5B8MGD0</accession>
<dbReference type="Pfam" id="PF16953">
    <property type="entry name" value="PRORP"/>
    <property type="match status" value="1"/>
</dbReference>
<evidence type="ECO:0000256" key="12">
    <source>
        <dbReference type="ARBA" id="ARBA00022842"/>
    </source>
</evidence>
<organism evidence="20 21">
    <name type="scientific">Chloropicon primus</name>
    <dbReference type="NCBI Taxonomy" id="1764295"/>
    <lineage>
        <taxon>Eukaryota</taxon>
        <taxon>Viridiplantae</taxon>
        <taxon>Chlorophyta</taxon>
        <taxon>Chloropicophyceae</taxon>
        <taxon>Chloropicales</taxon>
        <taxon>Chloropicaceae</taxon>
        <taxon>Chloropicon</taxon>
    </lineage>
</organism>
<evidence type="ECO:0000256" key="6">
    <source>
        <dbReference type="ARBA" id="ARBA00022694"/>
    </source>
</evidence>
<evidence type="ECO:0000256" key="7">
    <source>
        <dbReference type="ARBA" id="ARBA00022722"/>
    </source>
</evidence>
<evidence type="ECO:0000256" key="1">
    <source>
        <dbReference type="ARBA" id="ARBA00000928"/>
    </source>
</evidence>
<comment type="catalytic activity">
    <reaction evidence="1">
        <text>Endonucleolytic cleavage of RNA, removing 5'-extranucleotides from tRNA precursor.</text>
        <dbReference type="EC" id="3.1.26.5"/>
    </reaction>
</comment>
<dbReference type="Gene3D" id="3.40.50.11980">
    <property type="match status" value="1"/>
</dbReference>
<dbReference type="OrthoDB" id="46913at2759"/>
<keyword evidence="6" id="KW-0819">tRNA processing</keyword>
<keyword evidence="10" id="KW-0378">Hydrolase</keyword>
<dbReference type="Pfam" id="PF17177">
    <property type="entry name" value="PPR_long"/>
    <property type="match status" value="1"/>
</dbReference>
<evidence type="ECO:0000256" key="16">
    <source>
        <dbReference type="ARBA" id="ARBA00044559"/>
    </source>
</evidence>
<dbReference type="Proteomes" id="UP000316726">
    <property type="component" value="Chromosome 2"/>
</dbReference>
<dbReference type="AlphaFoldDB" id="A0A5B8MGD0"/>
<evidence type="ECO:0000256" key="5">
    <source>
        <dbReference type="ARBA" id="ARBA00012179"/>
    </source>
</evidence>
<comment type="subcellular location">
    <subcellularLocation>
        <location evidence="3">Mitochondrion</location>
    </subcellularLocation>
</comment>
<keyword evidence="11" id="KW-0862">Zinc</keyword>
<evidence type="ECO:0000256" key="17">
    <source>
        <dbReference type="SAM" id="Coils"/>
    </source>
</evidence>
<dbReference type="InterPro" id="IPR033443">
    <property type="entry name" value="PROP1-like_PPR_dom"/>
</dbReference>
<keyword evidence="21" id="KW-1185">Reference proteome</keyword>
<evidence type="ECO:0000256" key="10">
    <source>
        <dbReference type="ARBA" id="ARBA00022801"/>
    </source>
</evidence>
<dbReference type="GO" id="GO:0004526">
    <property type="term" value="F:ribonuclease P activity"/>
    <property type="evidence" value="ECO:0007669"/>
    <property type="project" value="UniProtKB-EC"/>
</dbReference>
<feature type="domain" description="PROP1-like PPR" evidence="19">
    <location>
        <begin position="95"/>
        <end position="317"/>
    </location>
</feature>
<proteinExistence type="inferred from homology"/>
<evidence type="ECO:0000256" key="15">
    <source>
        <dbReference type="ARBA" id="ARBA00044536"/>
    </source>
</evidence>
<gene>
    <name evidence="20" type="ORF">A3770_02p17120</name>
</gene>
<feature type="coiled-coil region" evidence="17">
    <location>
        <begin position="89"/>
        <end position="116"/>
    </location>
</feature>
<dbReference type="GO" id="GO:0001682">
    <property type="term" value="P:tRNA 5'-leader removal"/>
    <property type="evidence" value="ECO:0007669"/>
    <property type="project" value="TreeGrafter"/>
</dbReference>
<comment type="cofactor">
    <cofactor evidence="2">
        <name>Mg(2+)</name>
        <dbReference type="ChEBI" id="CHEBI:18420"/>
    </cofactor>
</comment>
<dbReference type="GO" id="GO:0005739">
    <property type="term" value="C:mitochondrion"/>
    <property type="evidence" value="ECO:0007669"/>
    <property type="project" value="UniProtKB-SubCell"/>
</dbReference>
<dbReference type="EC" id="3.1.26.5" evidence="5"/>
<evidence type="ECO:0000259" key="19">
    <source>
        <dbReference type="Pfam" id="PF17177"/>
    </source>
</evidence>
<comment type="similarity">
    <text evidence="4">Belongs to the PPR family. P subfamily.</text>
</comment>
<evidence type="ECO:0000256" key="3">
    <source>
        <dbReference type="ARBA" id="ARBA00004173"/>
    </source>
</evidence>
<keyword evidence="8" id="KW-0479">Metal-binding</keyword>
<evidence type="ECO:0000256" key="14">
    <source>
        <dbReference type="ARBA" id="ARBA00023128"/>
    </source>
</evidence>
<sequence>MLKRGVSIFRGSKTFVEANRCGHVAVAPRCTPKRLGLVVENSGTTFSRGCSVRYKCVQSRHYFGWFSERLGPMSATKRPIEEVGNVKPHETEEDKRRKLTENKERLMREIHNAGRDQDAEKAVGLFDRALDLGYPLNQKALQTILHLIAGGEEWMDHLYLSKEEYDSPEQKRRRSLSARDADIYKYLKSNSIEMNEFMYTGLARIATLSGNPEGALRIANDCKVKDKGSAKAKPRLRTYTPALLGFCHAGNLEKAMEVESELRRLEIGLTEHEYRAMLSCATRTKNETYGTYILECMLREITKVEEQTAQVLEEYFNMKNEILEDGQDGKYVVTRGLVSAEGVCQESGLQVQRLDLKEGEMKTLAEKIRGLALKREAKGDWAFQNFSQYLQRHGPFDMIIDGANVGFFGQSKKGIFTFAQVEAMVAKVKEMWPDKKPLVILHRKRIQQFTWRNNENEEIVENMKSRKELFSTPAGSNDDWYWIYAAVLSGQKGLIVTNDEMRDHIFQTLESKFFTRWKLCHQVHFTIYDNKVDLVEPGKYTTAIQRSGQNWHFPVTKEKVVRKRHEKKVADCESPHQMEDVERNRKWVTVKYTTG</sequence>
<evidence type="ECO:0000259" key="18">
    <source>
        <dbReference type="Pfam" id="PF16953"/>
    </source>
</evidence>
<dbReference type="InterPro" id="IPR011990">
    <property type="entry name" value="TPR-like_helical_dom_sf"/>
</dbReference>
<dbReference type="GO" id="GO:0046872">
    <property type="term" value="F:metal ion binding"/>
    <property type="evidence" value="ECO:0007669"/>
    <property type="project" value="UniProtKB-KW"/>
</dbReference>
<name>A0A5B8MGD0_9CHLO</name>
<keyword evidence="9" id="KW-0677">Repeat</keyword>
<evidence type="ECO:0000256" key="2">
    <source>
        <dbReference type="ARBA" id="ARBA00001946"/>
    </source>
</evidence>
<evidence type="ECO:0000313" key="21">
    <source>
        <dbReference type="Proteomes" id="UP000316726"/>
    </source>
</evidence>
<reference evidence="20 21" key="1">
    <citation type="submission" date="2018-07" db="EMBL/GenBank/DDBJ databases">
        <title>The complete nuclear genome of the prasinophyte Chloropicon primus (CCMP1205).</title>
        <authorList>
            <person name="Pombert J.-F."/>
            <person name="Otis C."/>
            <person name="Turmel M."/>
            <person name="Lemieux C."/>
        </authorList>
    </citation>
    <scope>NUCLEOTIDE SEQUENCE [LARGE SCALE GENOMIC DNA]</scope>
    <source>
        <strain evidence="20 21">CCMP1205</strain>
    </source>
</reference>
<protein>
    <recommendedName>
        <fullName evidence="15">Mitochondrial ribonuclease P catalytic subunit</fullName>
        <ecNumber evidence="5">3.1.26.5</ecNumber>
    </recommendedName>
    <alternativeName>
        <fullName evidence="16">Mitochondrial ribonuclease P protein 3</fullName>
    </alternativeName>
</protein>
<dbReference type="PANTHER" id="PTHR13547">
    <property type="match status" value="1"/>
</dbReference>
<keyword evidence="13" id="KW-0809">Transit peptide</keyword>
<dbReference type="InterPro" id="IPR031595">
    <property type="entry name" value="PRORP_C"/>
</dbReference>
<dbReference type="EMBL" id="CP031035">
    <property type="protein sequence ID" value="QDZ19194.1"/>
    <property type="molecule type" value="Genomic_DNA"/>
</dbReference>
<keyword evidence="17" id="KW-0175">Coiled coil</keyword>
<evidence type="ECO:0000256" key="11">
    <source>
        <dbReference type="ARBA" id="ARBA00022833"/>
    </source>
</evidence>
<keyword evidence="7" id="KW-0540">Nuclease</keyword>
<dbReference type="Gene3D" id="1.25.40.10">
    <property type="entry name" value="Tetratricopeptide repeat domain"/>
    <property type="match status" value="1"/>
</dbReference>
<evidence type="ECO:0000256" key="9">
    <source>
        <dbReference type="ARBA" id="ARBA00022737"/>
    </source>
</evidence>
<dbReference type="STRING" id="1764295.A0A5B8MGD0"/>
<evidence type="ECO:0000256" key="4">
    <source>
        <dbReference type="ARBA" id="ARBA00007626"/>
    </source>
</evidence>
<keyword evidence="14" id="KW-0496">Mitochondrion</keyword>
<evidence type="ECO:0000256" key="8">
    <source>
        <dbReference type="ARBA" id="ARBA00022723"/>
    </source>
</evidence>
<dbReference type="InterPro" id="IPR033495">
    <property type="entry name" value="MRPP3_PIN_dom"/>
</dbReference>
<feature type="domain" description="PRORP" evidence="18">
    <location>
        <begin position="339"/>
        <end position="566"/>
    </location>
</feature>
<keyword evidence="12" id="KW-0460">Magnesium</keyword>
<dbReference type="CDD" id="cd18718">
    <property type="entry name" value="PIN_PRORP"/>
    <property type="match status" value="1"/>
</dbReference>
<evidence type="ECO:0000313" key="20">
    <source>
        <dbReference type="EMBL" id="QDZ19194.1"/>
    </source>
</evidence>
<dbReference type="PANTHER" id="PTHR13547:SF1">
    <property type="entry name" value="MITOCHONDRIAL RIBONUCLEASE P CATALYTIC SUBUNIT"/>
    <property type="match status" value="1"/>
</dbReference>